<feature type="transmembrane region" description="Helical" evidence="11">
    <location>
        <begin position="343"/>
        <end position="365"/>
    </location>
</feature>
<keyword evidence="10 11" id="KW-0739">Sodium transport</keyword>
<keyword evidence="9 11" id="KW-0472">Membrane</keyword>
<gene>
    <name evidence="11 12" type="primary">nhaA</name>
    <name evidence="12" type="ORF">C1I98_19305</name>
</gene>
<evidence type="ECO:0000256" key="2">
    <source>
        <dbReference type="ARBA" id="ARBA00022448"/>
    </source>
</evidence>
<evidence type="ECO:0000256" key="1">
    <source>
        <dbReference type="ARBA" id="ARBA00004429"/>
    </source>
</evidence>
<comment type="similarity">
    <text evidence="11">Belongs to the NhaA Na(+)/H(+) (TC 2.A.33) antiporter family.</text>
</comment>
<comment type="function">
    <text evidence="11">Na(+)/H(+) antiporter that extrudes sodium in exchange for external protons.</text>
</comment>
<sequence>MRRAAQVWPLRPTARYAAQIAEALRAETLGGMIMLAATVAALIWANVSYESYDSIRTLTFGPASLHLDLELYKWAQNGLLAIFFFVAGLEVKEEFTHGELAVLRKAALPIIAALSGMAAPAAVYLLVTIGAPDAARGWAIPTATDIAFALAVLAVTASAMPAALRAFLLTCAVVDDLGAITVIALFYTEGLNVPMLLAGAALIALYGLLQARGVTSPWIHLPIALAAWYFVEVSGLHATVAGVALGLLTRCKAREAEQRTPAEAADHHIRPISAGLAVPVFAFLSAGVPLNASAVGAIFSDRVVLGVMAGLVVGKFLGVFGGAWISVRLGLARLSGELHWRDMAAVSLLGGVGFTVSLLIGDLAYGGDPARADAVTTGVLAASLVCSLLAAALLHFRVRSHAAASATSGPGRVPEPMSERDD</sequence>
<evidence type="ECO:0000313" key="13">
    <source>
        <dbReference type="Proteomes" id="UP000248544"/>
    </source>
</evidence>
<reference evidence="12 13" key="1">
    <citation type="submission" date="2018-01" db="EMBL/GenBank/DDBJ databases">
        <title>Draft genome sequence of Sphaerisporangium sp. 7K107.</title>
        <authorList>
            <person name="Sahin N."/>
            <person name="Saygin H."/>
            <person name="Ay H."/>
        </authorList>
    </citation>
    <scope>NUCLEOTIDE SEQUENCE [LARGE SCALE GENOMIC DNA]</scope>
    <source>
        <strain evidence="12 13">7K107</strain>
    </source>
</reference>
<feature type="transmembrane region" description="Helical" evidence="11">
    <location>
        <begin position="276"/>
        <end position="299"/>
    </location>
</feature>
<keyword evidence="6 11" id="KW-1133">Transmembrane helix</keyword>
<dbReference type="PANTHER" id="PTHR30341">
    <property type="entry name" value="SODIUM ION/PROTON ANTIPORTER NHAA-RELATED"/>
    <property type="match status" value="1"/>
</dbReference>
<feature type="transmembrane region" description="Helical" evidence="11">
    <location>
        <begin position="377"/>
        <end position="396"/>
    </location>
</feature>
<evidence type="ECO:0000256" key="7">
    <source>
        <dbReference type="ARBA" id="ARBA00023053"/>
    </source>
</evidence>
<evidence type="ECO:0000256" key="11">
    <source>
        <dbReference type="HAMAP-Rule" id="MF_01844"/>
    </source>
</evidence>
<accession>A0A2W2GS63</accession>
<dbReference type="AlphaFoldDB" id="A0A2W2GS63"/>
<feature type="transmembrane region" description="Helical" evidence="11">
    <location>
        <begin position="138"/>
        <end position="159"/>
    </location>
</feature>
<feature type="transmembrane region" description="Helical" evidence="11">
    <location>
        <begin position="305"/>
        <end position="331"/>
    </location>
</feature>
<dbReference type="Proteomes" id="UP000248544">
    <property type="component" value="Unassembled WGS sequence"/>
</dbReference>
<dbReference type="GO" id="GO:0005886">
    <property type="term" value="C:plasma membrane"/>
    <property type="evidence" value="ECO:0007669"/>
    <property type="project" value="UniProtKB-SubCell"/>
</dbReference>
<feature type="transmembrane region" description="Helical" evidence="11">
    <location>
        <begin position="71"/>
        <end position="89"/>
    </location>
</feature>
<keyword evidence="13" id="KW-1185">Reference proteome</keyword>
<feature type="transmembrane region" description="Helical" evidence="11">
    <location>
        <begin position="110"/>
        <end position="132"/>
    </location>
</feature>
<keyword evidence="2 11" id="KW-0813">Transport</keyword>
<comment type="subcellular location">
    <subcellularLocation>
        <location evidence="1">Cell inner membrane</location>
        <topology evidence="1">Multi-pass membrane protein</topology>
    </subcellularLocation>
    <subcellularLocation>
        <location evidence="11">Cell membrane</location>
        <topology evidence="11">Multi-pass membrane protein</topology>
    </subcellularLocation>
</comment>
<feature type="transmembrane region" description="Helical" evidence="11">
    <location>
        <begin position="29"/>
        <end position="47"/>
    </location>
</feature>
<dbReference type="GO" id="GO:0015385">
    <property type="term" value="F:sodium:proton antiporter activity"/>
    <property type="evidence" value="ECO:0007669"/>
    <property type="project" value="UniProtKB-UniRule"/>
</dbReference>
<evidence type="ECO:0000313" key="12">
    <source>
        <dbReference type="EMBL" id="PZG42905.1"/>
    </source>
</evidence>
<evidence type="ECO:0000256" key="6">
    <source>
        <dbReference type="ARBA" id="ARBA00022989"/>
    </source>
</evidence>
<dbReference type="Pfam" id="PF06965">
    <property type="entry name" value="Na_H_antiport_1"/>
    <property type="match status" value="1"/>
</dbReference>
<dbReference type="NCBIfam" id="TIGR00773">
    <property type="entry name" value="NhaA"/>
    <property type="match status" value="1"/>
</dbReference>
<keyword evidence="3 11" id="KW-0050">Antiport</keyword>
<dbReference type="EMBL" id="POUA01000147">
    <property type="protein sequence ID" value="PZG42905.1"/>
    <property type="molecule type" value="Genomic_DNA"/>
</dbReference>
<dbReference type="Gene3D" id="1.20.1530.10">
    <property type="entry name" value="Na+/H+ antiporter like domain"/>
    <property type="match status" value="1"/>
</dbReference>
<dbReference type="HAMAP" id="MF_01844">
    <property type="entry name" value="NhaA"/>
    <property type="match status" value="1"/>
</dbReference>
<organism evidence="12 13">
    <name type="scientific">Spongiactinospora gelatinilytica</name>
    <dbReference type="NCBI Taxonomy" id="2666298"/>
    <lineage>
        <taxon>Bacteria</taxon>
        <taxon>Bacillati</taxon>
        <taxon>Actinomycetota</taxon>
        <taxon>Actinomycetes</taxon>
        <taxon>Streptosporangiales</taxon>
        <taxon>Streptosporangiaceae</taxon>
        <taxon>Spongiactinospora</taxon>
    </lineage>
</organism>
<evidence type="ECO:0000256" key="9">
    <source>
        <dbReference type="ARBA" id="ARBA00023136"/>
    </source>
</evidence>
<keyword evidence="8 11" id="KW-0406">Ion transport</keyword>
<protein>
    <recommendedName>
        <fullName evidence="11">Na(+)/H(+) antiporter NhaA</fullName>
    </recommendedName>
    <alternativeName>
        <fullName evidence="11">Sodium/proton antiporter NhaA</fullName>
    </alternativeName>
</protein>
<evidence type="ECO:0000256" key="3">
    <source>
        <dbReference type="ARBA" id="ARBA00022449"/>
    </source>
</evidence>
<dbReference type="InterPro" id="IPR023171">
    <property type="entry name" value="Na/H_antiporter_dom_sf"/>
</dbReference>
<comment type="catalytic activity">
    <reaction evidence="11">
        <text>Na(+)(in) + 2 H(+)(out) = Na(+)(out) + 2 H(+)(in)</text>
        <dbReference type="Rhea" id="RHEA:29251"/>
        <dbReference type="ChEBI" id="CHEBI:15378"/>
        <dbReference type="ChEBI" id="CHEBI:29101"/>
    </reaction>
</comment>
<evidence type="ECO:0000256" key="5">
    <source>
        <dbReference type="ARBA" id="ARBA00022692"/>
    </source>
</evidence>
<proteinExistence type="inferred from homology"/>
<dbReference type="InterPro" id="IPR004670">
    <property type="entry name" value="NhaA"/>
</dbReference>
<keyword evidence="7 11" id="KW-0915">Sodium</keyword>
<keyword evidence="4 11" id="KW-1003">Cell membrane</keyword>
<keyword evidence="5 11" id="KW-0812">Transmembrane</keyword>
<name>A0A2W2GS63_9ACTN</name>
<evidence type="ECO:0000256" key="10">
    <source>
        <dbReference type="ARBA" id="ARBA00023201"/>
    </source>
</evidence>
<evidence type="ECO:0000256" key="4">
    <source>
        <dbReference type="ARBA" id="ARBA00022475"/>
    </source>
</evidence>
<dbReference type="PANTHER" id="PTHR30341:SF0">
    <property type="entry name" value="NA(+)_H(+) ANTIPORTER NHAA"/>
    <property type="match status" value="1"/>
</dbReference>
<feature type="transmembrane region" description="Helical" evidence="11">
    <location>
        <begin position="193"/>
        <end position="209"/>
    </location>
</feature>
<dbReference type="RefSeq" id="WP_111168848.1">
    <property type="nucleotide sequence ID" value="NZ_POUA01000147.1"/>
</dbReference>
<dbReference type="GO" id="GO:0006885">
    <property type="term" value="P:regulation of pH"/>
    <property type="evidence" value="ECO:0007669"/>
    <property type="project" value="UniProtKB-UniRule"/>
</dbReference>
<comment type="caution">
    <text evidence="12">The sequence shown here is derived from an EMBL/GenBank/DDBJ whole genome shotgun (WGS) entry which is preliminary data.</text>
</comment>
<evidence type="ECO:0000256" key="8">
    <source>
        <dbReference type="ARBA" id="ARBA00023065"/>
    </source>
</evidence>